<evidence type="ECO:0000313" key="1">
    <source>
        <dbReference type="EMBL" id="TAA37536.1"/>
    </source>
</evidence>
<accession>A0A4Q8LYK4</accession>
<protein>
    <submittedName>
        <fullName evidence="1">Uncharacterized protein</fullName>
    </submittedName>
</protein>
<dbReference type="EMBL" id="SHMF01000001">
    <property type="protein sequence ID" value="TAA37536.1"/>
    <property type="molecule type" value="Genomic_DNA"/>
</dbReference>
<reference evidence="1 2" key="1">
    <citation type="submission" date="2019-02" db="EMBL/GenBank/DDBJ databases">
        <title>WGS of Pseudoxanthomonas species novum from clinical isolates.</title>
        <authorList>
            <person name="Bernier A.-M."/>
            <person name="Bernard K."/>
            <person name="Vachon A."/>
        </authorList>
    </citation>
    <scope>NUCLEOTIDE SEQUENCE [LARGE SCALE GENOMIC DNA]</scope>
    <source>
        <strain evidence="1 2">NML140781</strain>
    </source>
</reference>
<name>A0A4Q8LYK4_9GAMM</name>
<organism evidence="1 2">
    <name type="scientific">Pseudoxanthomonas winnipegensis</name>
    <dbReference type="NCBI Taxonomy" id="2480810"/>
    <lineage>
        <taxon>Bacteria</taxon>
        <taxon>Pseudomonadati</taxon>
        <taxon>Pseudomonadota</taxon>
        <taxon>Gammaproteobacteria</taxon>
        <taxon>Lysobacterales</taxon>
        <taxon>Lysobacteraceae</taxon>
        <taxon>Pseudoxanthomonas</taxon>
    </lineage>
</organism>
<dbReference type="AlphaFoldDB" id="A0A4Q8LYK4"/>
<sequence>MRAISAGSAPFSRVRRRLRRHGLRDERCQPHLVVPAKAGTHGRCLPARKSLDSRVRGNDGRGILAAERSAL</sequence>
<comment type="caution">
    <text evidence="1">The sequence shown here is derived from an EMBL/GenBank/DDBJ whole genome shotgun (WGS) entry which is preliminary data.</text>
</comment>
<gene>
    <name evidence="1" type="ORF">EA656_02375</name>
</gene>
<evidence type="ECO:0000313" key="2">
    <source>
        <dbReference type="Proteomes" id="UP000292087"/>
    </source>
</evidence>
<proteinExistence type="predicted"/>
<dbReference type="Proteomes" id="UP000292087">
    <property type="component" value="Unassembled WGS sequence"/>
</dbReference>